<protein>
    <submittedName>
        <fullName evidence="5">AP-5 complex subunit zeta-1-like</fullName>
    </submittedName>
</protein>
<reference evidence="5 6" key="1">
    <citation type="journal article" date="2023" name="BMC Biol.">
        <title>The compact genome of the sponge Oopsacas minuta (Hexactinellida) is lacking key metazoan core genes.</title>
        <authorList>
            <person name="Santini S."/>
            <person name="Schenkelaars Q."/>
            <person name="Jourda C."/>
            <person name="Duchesne M."/>
            <person name="Belahbib H."/>
            <person name="Rocher C."/>
            <person name="Selva M."/>
            <person name="Riesgo A."/>
            <person name="Vervoort M."/>
            <person name="Leys S.P."/>
            <person name="Kodjabachian L."/>
            <person name="Le Bivic A."/>
            <person name="Borchiellini C."/>
            <person name="Claverie J.M."/>
            <person name="Renard E."/>
        </authorList>
    </citation>
    <scope>NUCLEOTIDE SEQUENCE [LARGE SCALE GENOMIC DNA]</scope>
    <source>
        <strain evidence="5">SPO-2</strain>
    </source>
</reference>
<dbReference type="SUPFAM" id="SSF48371">
    <property type="entry name" value="ARM repeat"/>
    <property type="match status" value="1"/>
</dbReference>
<feature type="domain" description="AP-5 complex subunit zeta-1 C-terminal TPR" evidence="4">
    <location>
        <begin position="488"/>
        <end position="814"/>
    </location>
</feature>
<dbReference type="InterPro" id="IPR028222">
    <property type="entry name" value="AP5Z1"/>
</dbReference>
<feature type="region of interest" description="Disordered" evidence="1">
    <location>
        <begin position="276"/>
        <end position="304"/>
    </location>
</feature>
<evidence type="ECO:0000259" key="4">
    <source>
        <dbReference type="Pfam" id="PF25154"/>
    </source>
</evidence>
<dbReference type="PANTHER" id="PTHR46488:SF1">
    <property type="entry name" value="AP-5 COMPLEX SUBUNIT ZETA-1"/>
    <property type="match status" value="1"/>
</dbReference>
<dbReference type="InterPro" id="IPR056856">
    <property type="entry name" value="TPR_AP5Z1_C"/>
</dbReference>
<accession>A0AAV7JNT7</accession>
<organism evidence="5 6">
    <name type="scientific">Oopsacas minuta</name>
    <dbReference type="NCBI Taxonomy" id="111878"/>
    <lineage>
        <taxon>Eukaryota</taxon>
        <taxon>Metazoa</taxon>
        <taxon>Porifera</taxon>
        <taxon>Hexactinellida</taxon>
        <taxon>Hexasterophora</taxon>
        <taxon>Lyssacinosida</taxon>
        <taxon>Leucopsacidae</taxon>
        <taxon>Oopsacas</taxon>
    </lineage>
</organism>
<dbReference type="InterPro" id="IPR056857">
    <property type="entry name" value="TPR_AP5Z1_N"/>
</dbReference>
<keyword evidence="6" id="KW-1185">Reference proteome</keyword>
<dbReference type="InterPro" id="IPR055450">
    <property type="entry name" value="AP5Z1_ARM"/>
</dbReference>
<name>A0AAV7JNT7_9METZ</name>
<feature type="compositionally biased region" description="Low complexity" evidence="1">
    <location>
        <begin position="292"/>
        <end position="303"/>
    </location>
</feature>
<feature type="domain" description="AP-5 complex subunit zeta-1 N-terminal TPR" evidence="3">
    <location>
        <begin position="18"/>
        <end position="261"/>
    </location>
</feature>
<comment type="caution">
    <text evidence="5">The sequence shown here is derived from an EMBL/GenBank/DDBJ whole genome shotgun (WGS) entry which is preliminary data.</text>
</comment>
<proteinExistence type="predicted"/>
<dbReference type="Pfam" id="PF25154">
    <property type="entry name" value="TPR_AP5Z1_C"/>
    <property type="match status" value="1"/>
</dbReference>
<feature type="compositionally biased region" description="Polar residues" evidence="1">
    <location>
        <begin position="276"/>
        <end position="291"/>
    </location>
</feature>
<dbReference type="Proteomes" id="UP001165289">
    <property type="component" value="Unassembled WGS sequence"/>
</dbReference>
<dbReference type="InterPro" id="IPR016024">
    <property type="entry name" value="ARM-type_fold"/>
</dbReference>
<dbReference type="Pfam" id="PF25153">
    <property type="entry name" value="TPR_AP5Z1"/>
    <property type="match status" value="1"/>
</dbReference>
<evidence type="ECO:0000313" key="5">
    <source>
        <dbReference type="EMBL" id="KAI6650642.1"/>
    </source>
</evidence>
<dbReference type="AlphaFoldDB" id="A0AAV7JNT7"/>
<dbReference type="GO" id="GO:0044599">
    <property type="term" value="C:AP-5 adaptor complex"/>
    <property type="evidence" value="ECO:0007669"/>
    <property type="project" value="InterPro"/>
</dbReference>
<evidence type="ECO:0000256" key="1">
    <source>
        <dbReference type="SAM" id="MobiDB-lite"/>
    </source>
</evidence>
<feature type="domain" description="AP-5 complex subunit zeta-1 ARM repeats" evidence="2">
    <location>
        <begin position="365"/>
        <end position="476"/>
    </location>
</feature>
<evidence type="ECO:0000259" key="3">
    <source>
        <dbReference type="Pfam" id="PF25153"/>
    </source>
</evidence>
<dbReference type="PANTHER" id="PTHR46488">
    <property type="entry name" value="AP-5 COMPLEX SUBUNIT ZETA-1"/>
    <property type="match status" value="1"/>
</dbReference>
<gene>
    <name evidence="5" type="ORF">LOD99_7692</name>
</gene>
<dbReference type="Pfam" id="PF14764">
    <property type="entry name" value="SPG48"/>
    <property type="match status" value="1"/>
</dbReference>
<evidence type="ECO:0000259" key="2">
    <source>
        <dbReference type="Pfam" id="PF14764"/>
    </source>
</evidence>
<evidence type="ECO:0000313" key="6">
    <source>
        <dbReference type="Proteomes" id="UP001165289"/>
    </source>
</evidence>
<dbReference type="EMBL" id="JAKMXF010000310">
    <property type="protein sequence ID" value="KAI6650642.1"/>
    <property type="molecule type" value="Genomic_DNA"/>
</dbReference>
<sequence>MSEQNPDVIISSLYAKGRERNQQIVAWYDKVFQQVSSRERSSDTLVQLRQLFYIVLVNIDNPAVPIHLVEILSQTAVDSERETLKLRWLCAAILRDLAPIPSLPTVPLPPDTATLPLILPFILQQSVNQRQITQAATQMVRCLAHSSPQELDTLVPILACISNIHHVYRDVRLIGSEEMNTLNKQLGVWLRFAPKTQITGGFPLTKIQKKQPKNFVKELDGATCQDFFTCLNLASNYGGEQMLNIMSWSLMRNWIDCTYSQWETVEILFLASRGSTPSISGRESPFSQSINTSPPDTTPSSSPVPLIRASSSFTNESMDGSLARLSTSSKLGNNTFQERIIEYCQRVIDQSQRKPLKKEDDDMLQACLIEAVILIDRICIRDGGLSSKLFPTLKRLLLQSSDRDRVVLHLVEFFLHHGDAIAFDTDKALDSFFGSNIANSYHNQGLAMDTILFGLRNANTLREGSVFTRYFPNWLKILAWSPVTYVQDFQQLLPYMLTSTTALELLHFLLDLPCLSAALQAQQYSKDGLTTFSDSVQACQEHSYQFVFNFLLRNEAGQCDTIDKLDSLLLLLSDMSSHPRVLATCDVTPLLLTRYFQALLSANSKLLASKVVPVILERSRQLYNVISFRRDVRTELRSALLSIFQQYPDVLMDHASELLEFVGQHSSLSAGNDGFFSYVVFLIGEYARASIDARCNSETYDQFYEVFESLAYEASASIHGRPVQQRPQRGVYSAKLVVMLLTAMSKLASRSQTLIPRVILCIRKVDQQTADSSLSASDKRILCSRASQLISALRLPNIASIVFNPPLDLHMPNVILNQVNTAQYLSLINSELSSNYALRP</sequence>